<name>A0AAW1QLD8_9CHLO</name>
<dbReference type="SUPFAM" id="SSF49482">
    <property type="entry name" value="Aromatic compound dioxygenase"/>
    <property type="match status" value="2"/>
</dbReference>
<keyword evidence="3" id="KW-1185">Reference proteome</keyword>
<feature type="region of interest" description="Disordered" evidence="1">
    <location>
        <begin position="154"/>
        <end position="221"/>
    </location>
</feature>
<gene>
    <name evidence="2" type="ORF">WJX74_001565</name>
</gene>
<dbReference type="InterPro" id="IPR015889">
    <property type="entry name" value="Intradiol_dOase_core"/>
</dbReference>
<sequence length="367" mass="38535">MAFGRCRQSQRPVETELELETHEPCESCAFTFNSETQVKPAQTVSGCWWLLVGLLAASLTSSKAQFTETCAAMSLSAEDEVGPYYLDDRLFRSNITEAESGVPVSFFVRVVDTSCSPVADAYVDIWHCNSTGYYSGYLDSESLASGASGEASAVSADGSTAAGPSASGMTAPDFSSTGKSNQVSGPSSTKFAGAGQQAVGPSEMSDPASASTTTASNDNSTFLRGIAPTNSSGIAIFQTIFPGWYSGRATHVHAKIHVPLESLTSEGAEFADSHVVHTGQAFFNDTLTNAIYYNIAPYTDKNASSSDHTLLVNDLVWLSQAKQDVAQVTSYEEVVPGSLADGLNLYITFKVDTTATPAAVATGSSGK</sequence>
<protein>
    <recommendedName>
        <fullName evidence="4">Intradiol ring-cleavage dioxygenases domain-containing protein</fullName>
    </recommendedName>
</protein>
<evidence type="ECO:0008006" key="4">
    <source>
        <dbReference type="Google" id="ProtNLM"/>
    </source>
</evidence>
<proteinExistence type="predicted"/>
<dbReference type="GO" id="GO:0005506">
    <property type="term" value="F:iron ion binding"/>
    <property type="evidence" value="ECO:0007669"/>
    <property type="project" value="InterPro"/>
</dbReference>
<evidence type="ECO:0000313" key="3">
    <source>
        <dbReference type="Proteomes" id="UP001438707"/>
    </source>
</evidence>
<evidence type="ECO:0000313" key="2">
    <source>
        <dbReference type="EMBL" id="KAK9822271.1"/>
    </source>
</evidence>
<dbReference type="EMBL" id="JALJOS010000033">
    <property type="protein sequence ID" value="KAK9822271.1"/>
    <property type="molecule type" value="Genomic_DNA"/>
</dbReference>
<dbReference type="AlphaFoldDB" id="A0AAW1QLD8"/>
<organism evidence="2 3">
    <name type="scientific">Apatococcus lobatus</name>
    <dbReference type="NCBI Taxonomy" id="904363"/>
    <lineage>
        <taxon>Eukaryota</taxon>
        <taxon>Viridiplantae</taxon>
        <taxon>Chlorophyta</taxon>
        <taxon>core chlorophytes</taxon>
        <taxon>Trebouxiophyceae</taxon>
        <taxon>Chlorellales</taxon>
        <taxon>Chlorellaceae</taxon>
        <taxon>Apatococcus</taxon>
    </lineage>
</organism>
<comment type="caution">
    <text evidence="2">The sequence shown here is derived from an EMBL/GenBank/DDBJ whole genome shotgun (WGS) entry which is preliminary data.</text>
</comment>
<evidence type="ECO:0000256" key="1">
    <source>
        <dbReference type="SAM" id="MobiDB-lite"/>
    </source>
</evidence>
<reference evidence="2 3" key="1">
    <citation type="journal article" date="2024" name="Nat. Commun.">
        <title>Phylogenomics reveals the evolutionary origins of lichenization in chlorophyte algae.</title>
        <authorList>
            <person name="Puginier C."/>
            <person name="Libourel C."/>
            <person name="Otte J."/>
            <person name="Skaloud P."/>
            <person name="Haon M."/>
            <person name="Grisel S."/>
            <person name="Petersen M."/>
            <person name="Berrin J.G."/>
            <person name="Delaux P.M."/>
            <person name="Dal Grande F."/>
            <person name="Keller J."/>
        </authorList>
    </citation>
    <scope>NUCLEOTIDE SEQUENCE [LARGE SCALE GENOMIC DNA]</scope>
    <source>
        <strain evidence="2 3">SAG 2145</strain>
    </source>
</reference>
<dbReference type="PANTHER" id="PTHR34315">
    <property type="match status" value="1"/>
</dbReference>
<feature type="compositionally biased region" description="Polar residues" evidence="1">
    <location>
        <begin position="173"/>
        <end position="190"/>
    </location>
</feature>
<dbReference type="Gene3D" id="2.60.130.10">
    <property type="entry name" value="Aromatic compound dioxygenase"/>
    <property type="match status" value="1"/>
</dbReference>
<dbReference type="GO" id="GO:0016702">
    <property type="term" value="F:oxidoreductase activity, acting on single donors with incorporation of molecular oxygen, incorporation of two atoms of oxygen"/>
    <property type="evidence" value="ECO:0007669"/>
    <property type="project" value="InterPro"/>
</dbReference>
<dbReference type="Proteomes" id="UP001438707">
    <property type="component" value="Unassembled WGS sequence"/>
</dbReference>
<accession>A0AAW1QLD8</accession>
<dbReference type="PANTHER" id="PTHR34315:SF1">
    <property type="entry name" value="INTRADIOL RING-CLEAVAGE DIOXYGENASES DOMAIN-CONTAINING PROTEIN-RELATED"/>
    <property type="match status" value="1"/>
</dbReference>